<reference evidence="1" key="1">
    <citation type="journal article" date="2014" name="Front. Microbiol.">
        <title>High frequency of phylogenetically diverse reductive dehalogenase-homologous genes in deep subseafloor sedimentary metagenomes.</title>
        <authorList>
            <person name="Kawai M."/>
            <person name="Futagami T."/>
            <person name="Toyoda A."/>
            <person name="Takaki Y."/>
            <person name="Nishi S."/>
            <person name="Hori S."/>
            <person name="Arai W."/>
            <person name="Tsubouchi T."/>
            <person name="Morono Y."/>
            <person name="Uchiyama I."/>
            <person name="Ito T."/>
            <person name="Fujiyama A."/>
            <person name="Inagaki F."/>
            <person name="Takami H."/>
        </authorList>
    </citation>
    <scope>NUCLEOTIDE SEQUENCE</scope>
    <source>
        <strain evidence="1">Expedition CK06-06</strain>
    </source>
</reference>
<name>X0RU14_9ZZZZ</name>
<organism evidence="1">
    <name type="scientific">marine sediment metagenome</name>
    <dbReference type="NCBI Taxonomy" id="412755"/>
    <lineage>
        <taxon>unclassified sequences</taxon>
        <taxon>metagenomes</taxon>
        <taxon>ecological metagenomes</taxon>
    </lineage>
</organism>
<sequence>MKTKTKEGQFWVWKFPGVRGYMGVSIHRPRWILCAQFAARQTGTVCRTAFVWVFSKEAIPRTYKTAHLIDRKTGKVVDTLDAPKGKA</sequence>
<accession>X0RU14</accession>
<gene>
    <name evidence="1" type="ORF">S01H1_16653</name>
</gene>
<dbReference type="AlphaFoldDB" id="X0RU14"/>
<dbReference type="EMBL" id="BARS01008771">
    <property type="protein sequence ID" value="GAF67247.1"/>
    <property type="molecule type" value="Genomic_DNA"/>
</dbReference>
<comment type="caution">
    <text evidence="1">The sequence shown here is derived from an EMBL/GenBank/DDBJ whole genome shotgun (WGS) entry which is preliminary data.</text>
</comment>
<protein>
    <submittedName>
        <fullName evidence="1">Uncharacterized protein</fullName>
    </submittedName>
</protein>
<evidence type="ECO:0000313" key="1">
    <source>
        <dbReference type="EMBL" id="GAF67247.1"/>
    </source>
</evidence>
<proteinExistence type="predicted"/>